<keyword evidence="5" id="KW-0539">Nucleus</keyword>
<dbReference type="GO" id="GO:0046983">
    <property type="term" value="F:protein dimerization activity"/>
    <property type="evidence" value="ECO:0007669"/>
    <property type="project" value="InterPro"/>
</dbReference>
<evidence type="ECO:0000256" key="3">
    <source>
        <dbReference type="ARBA" id="ARBA00023125"/>
    </source>
</evidence>
<dbReference type="CDD" id="cd00120">
    <property type="entry name" value="MADS"/>
    <property type="match status" value="1"/>
</dbReference>
<dbReference type="eggNOG" id="KOG0014">
    <property type="taxonomic scope" value="Eukaryota"/>
</dbReference>
<evidence type="ECO:0000313" key="7">
    <source>
        <dbReference type="EMBL" id="EXC20535.1"/>
    </source>
</evidence>
<proteinExistence type="predicted"/>
<dbReference type="Proteomes" id="UP000030645">
    <property type="component" value="Unassembled WGS sequence"/>
</dbReference>
<dbReference type="Pfam" id="PF00319">
    <property type="entry name" value="SRF-TF"/>
    <property type="match status" value="1"/>
</dbReference>
<dbReference type="SUPFAM" id="SSF55455">
    <property type="entry name" value="SRF-like"/>
    <property type="match status" value="1"/>
</dbReference>
<evidence type="ECO:0000256" key="4">
    <source>
        <dbReference type="ARBA" id="ARBA00023163"/>
    </source>
</evidence>
<dbReference type="PANTHER" id="PTHR48019">
    <property type="entry name" value="SERUM RESPONSE FACTOR HOMOLOG"/>
    <property type="match status" value="1"/>
</dbReference>
<dbReference type="Gene3D" id="3.40.1810.10">
    <property type="entry name" value="Transcription factor, MADS-box"/>
    <property type="match status" value="1"/>
</dbReference>
<keyword evidence="4" id="KW-0804">Transcription</keyword>
<protein>
    <submittedName>
        <fullName evidence="7">MADS-box transcription factor PHERES 1</fullName>
    </submittedName>
</protein>
<dbReference type="InterPro" id="IPR002100">
    <property type="entry name" value="TF_MADSbox"/>
</dbReference>
<name>W9SQ48_9ROSA</name>
<dbReference type="SMART" id="SM00432">
    <property type="entry name" value="MADS"/>
    <property type="match status" value="1"/>
</dbReference>
<gene>
    <name evidence="7" type="ORF">L484_027089</name>
</gene>
<feature type="domain" description="MADS-box" evidence="6">
    <location>
        <begin position="1"/>
        <end position="47"/>
    </location>
</feature>
<dbReference type="PRINTS" id="PR00404">
    <property type="entry name" value="MADSDOMAIN"/>
</dbReference>
<dbReference type="InterPro" id="IPR036879">
    <property type="entry name" value="TF_MADSbox_sf"/>
</dbReference>
<evidence type="ECO:0000259" key="6">
    <source>
        <dbReference type="PROSITE" id="PS50066"/>
    </source>
</evidence>
<evidence type="ECO:0000256" key="1">
    <source>
        <dbReference type="ARBA" id="ARBA00004123"/>
    </source>
</evidence>
<comment type="subcellular location">
    <subcellularLocation>
        <location evidence="1">Nucleus</location>
    </subcellularLocation>
</comment>
<dbReference type="STRING" id="981085.W9SQ48"/>
<dbReference type="EMBL" id="KE345919">
    <property type="protein sequence ID" value="EXC20535.1"/>
    <property type="molecule type" value="Genomic_DNA"/>
</dbReference>
<sequence length="362" mass="40952">MGRGKLKLEFIRNEKVRKTTFLKRKKGILKKANEFSILCGIDICLFISGPKLDGDIGNNNSRPSPEFETWPPERTKVMSIINKYQATILRKPPKKVHGLKDTFVERKRKIEAEISRCRKKLCEAKYPTCLELIEHLPVDEMSELVHRLDGKTEAIQFVIEAKKENELNKKTNEALSLMNSNHYIDNNQVQLLLNEIPRQPGYSNCPMNISHPNMSNDMKYSTTVFKDPMAGIHFNNPTAEIQHMEAYMGYPHNYMQYSSSAKSALRGPVFGDPTAGMLMENMNVERMMTMFGNGGGSFGGGESSSVQMPAAQYYPLLQVQPPTTPYMQYPMNVLNLARRIGPMSQVMRSSSTGGRSQVLSEL</sequence>
<evidence type="ECO:0000256" key="5">
    <source>
        <dbReference type="ARBA" id="ARBA00023242"/>
    </source>
</evidence>
<organism evidence="7 8">
    <name type="scientific">Morus notabilis</name>
    <dbReference type="NCBI Taxonomy" id="981085"/>
    <lineage>
        <taxon>Eukaryota</taxon>
        <taxon>Viridiplantae</taxon>
        <taxon>Streptophyta</taxon>
        <taxon>Embryophyta</taxon>
        <taxon>Tracheophyta</taxon>
        <taxon>Spermatophyta</taxon>
        <taxon>Magnoliopsida</taxon>
        <taxon>eudicotyledons</taxon>
        <taxon>Gunneridae</taxon>
        <taxon>Pentapetalae</taxon>
        <taxon>rosids</taxon>
        <taxon>fabids</taxon>
        <taxon>Rosales</taxon>
        <taxon>Moraceae</taxon>
        <taxon>Moreae</taxon>
        <taxon>Morus</taxon>
    </lineage>
</organism>
<dbReference type="PROSITE" id="PS50066">
    <property type="entry name" value="MADS_BOX_2"/>
    <property type="match status" value="1"/>
</dbReference>
<dbReference type="InterPro" id="IPR050142">
    <property type="entry name" value="MADS-box/MEF2_TF"/>
</dbReference>
<keyword evidence="2" id="KW-0805">Transcription regulation</keyword>
<evidence type="ECO:0000256" key="2">
    <source>
        <dbReference type="ARBA" id="ARBA00023015"/>
    </source>
</evidence>
<dbReference type="GO" id="GO:0003677">
    <property type="term" value="F:DNA binding"/>
    <property type="evidence" value="ECO:0007669"/>
    <property type="project" value="UniProtKB-KW"/>
</dbReference>
<dbReference type="GO" id="GO:0005634">
    <property type="term" value="C:nucleus"/>
    <property type="evidence" value="ECO:0007669"/>
    <property type="project" value="UniProtKB-SubCell"/>
</dbReference>
<accession>W9SQ48</accession>
<keyword evidence="3" id="KW-0238">DNA-binding</keyword>
<reference evidence="8" key="1">
    <citation type="submission" date="2013-01" db="EMBL/GenBank/DDBJ databases">
        <title>Draft Genome Sequence of a Mulberry Tree, Morus notabilis C.K. Schneid.</title>
        <authorList>
            <person name="He N."/>
            <person name="Zhao S."/>
        </authorList>
    </citation>
    <scope>NUCLEOTIDE SEQUENCE</scope>
</reference>
<dbReference type="AlphaFoldDB" id="W9SQ48"/>
<evidence type="ECO:0000313" key="8">
    <source>
        <dbReference type="Proteomes" id="UP000030645"/>
    </source>
</evidence>
<keyword evidence="8" id="KW-1185">Reference proteome</keyword>